<dbReference type="AlphaFoldDB" id="A0A1G7P8R4"/>
<protein>
    <submittedName>
        <fullName evidence="2">Uncharacterized protein</fullName>
    </submittedName>
</protein>
<accession>A0A1G7P8R4</accession>
<proteinExistence type="predicted"/>
<dbReference type="Proteomes" id="UP000199045">
    <property type="component" value="Unassembled WGS sequence"/>
</dbReference>
<reference evidence="3" key="1">
    <citation type="submission" date="2016-10" db="EMBL/GenBank/DDBJ databases">
        <authorList>
            <person name="Varghese N."/>
            <person name="Submissions S."/>
        </authorList>
    </citation>
    <scope>NUCLEOTIDE SEQUENCE [LARGE SCALE GENOMIC DNA]</scope>
    <source>
        <strain evidence="3">DSM 527</strain>
    </source>
</reference>
<gene>
    <name evidence="2" type="ORF">SAMN04488121_1021105</name>
</gene>
<dbReference type="EMBL" id="FNBN01000002">
    <property type="protein sequence ID" value="SDF82614.1"/>
    <property type="molecule type" value="Genomic_DNA"/>
</dbReference>
<evidence type="ECO:0000313" key="3">
    <source>
        <dbReference type="Proteomes" id="UP000199045"/>
    </source>
</evidence>
<dbReference type="STRING" id="104663.SAMN04488121_1021105"/>
<feature type="signal peptide" evidence="1">
    <location>
        <begin position="1"/>
        <end position="26"/>
    </location>
</feature>
<dbReference type="OrthoDB" id="1150971at2"/>
<dbReference type="PROSITE" id="PS51257">
    <property type="entry name" value="PROKAR_LIPOPROTEIN"/>
    <property type="match status" value="1"/>
</dbReference>
<keyword evidence="1" id="KW-0732">Signal</keyword>
<feature type="chain" id="PRO_5011478005" evidence="1">
    <location>
        <begin position="27"/>
        <end position="221"/>
    </location>
</feature>
<name>A0A1G7P8R4_CHIFI</name>
<evidence type="ECO:0000313" key="2">
    <source>
        <dbReference type="EMBL" id="SDF82614.1"/>
    </source>
</evidence>
<organism evidence="2 3">
    <name type="scientific">Chitinophaga filiformis</name>
    <name type="common">Myxococcus filiformis</name>
    <name type="synonym">Flexibacter filiformis</name>
    <dbReference type="NCBI Taxonomy" id="104663"/>
    <lineage>
        <taxon>Bacteria</taxon>
        <taxon>Pseudomonadati</taxon>
        <taxon>Bacteroidota</taxon>
        <taxon>Chitinophagia</taxon>
        <taxon>Chitinophagales</taxon>
        <taxon>Chitinophagaceae</taxon>
        <taxon>Chitinophaga</taxon>
    </lineage>
</organism>
<sequence length="221" mass="25104">MKKAKNMKKIMLSMLVLLSCYCISFAQSASNELQNAIARLDKASSVADYEKLEKEFSGIAARKADWLPYYYAAYCNAKIGFLYRDSGERIEPYSKRGEEQALKAGSLLDSTTQQKELSELYTVMSMVYRTRIFISPMRYGRKFGMLSGQYLQKAKALNPQNPRAMYVEALIKYYTPGMWGGDKNLAKQLANESLTNLQHVTAGTAPHWGKAENLELLSHYR</sequence>
<evidence type="ECO:0000256" key="1">
    <source>
        <dbReference type="SAM" id="SignalP"/>
    </source>
</evidence>